<gene>
    <name evidence="1" type="ORF">SADO_03045</name>
</gene>
<accession>A0ABV2AX20</accession>
<comment type="caution">
    <text evidence="1">The sequence shown here is derived from an EMBL/GenBank/DDBJ whole genome shotgun (WGS) entry which is preliminary data.</text>
</comment>
<dbReference type="Gene3D" id="3.10.450.40">
    <property type="match status" value="1"/>
</dbReference>
<reference evidence="1 2" key="1">
    <citation type="submission" date="2013-03" db="EMBL/GenBank/DDBJ databases">
        <title>Salinisphaera dokdonensis CL-ES53 Genome Sequencing.</title>
        <authorList>
            <person name="Li C."/>
            <person name="Lai Q."/>
            <person name="Shao Z."/>
        </authorList>
    </citation>
    <scope>NUCLEOTIDE SEQUENCE [LARGE SCALE GENOMIC DNA]</scope>
    <source>
        <strain evidence="1 2">CL-ES53</strain>
    </source>
</reference>
<keyword evidence="2" id="KW-1185">Reference proteome</keyword>
<dbReference type="Proteomes" id="UP001460888">
    <property type="component" value="Unassembled WGS sequence"/>
</dbReference>
<name>A0ABV2AX20_9GAMM</name>
<evidence type="ECO:0000313" key="2">
    <source>
        <dbReference type="Proteomes" id="UP001460888"/>
    </source>
</evidence>
<evidence type="ECO:0008006" key="3">
    <source>
        <dbReference type="Google" id="ProtNLM"/>
    </source>
</evidence>
<evidence type="ECO:0000313" key="1">
    <source>
        <dbReference type="EMBL" id="MES1928198.1"/>
    </source>
</evidence>
<sequence length="140" mass="15233">MVNILLIANSSPRPCNSVMRLLFLSTIFCLLVAIGAVSSVGVLKADDSDAADARAARRALDAGEIRPFGQLLAQVERDCRGRFVEMELEEDDGRWIYEIKMLGPQGDVAELEYDAADLRLLEAEGKRLGALECVPPGTPD</sequence>
<dbReference type="EMBL" id="APND01000001">
    <property type="protein sequence ID" value="MES1928198.1"/>
    <property type="molecule type" value="Genomic_DNA"/>
</dbReference>
<proteinExistence type="predicted"/>
<protein>
    <recommendedName>
        <fullName evidence="3">PepSY domain-containing protein</fullName>
    </recommendedName>
</protein>
<organism evidence="1 2">
    <name type="scientific">Salinisphaera dokdonensis CL-ES53</name>
    <dbReference type="NCBI Taxonomy" id="1304272"/>
    <lineage>
        <taxon>Bacteria</taxon>
        <taxon>Pseudomonadati</taxon>
        <taxon>Pseudomonadota</taxon>
        <taxon>Gammaproteobacteria</taxon>
        <taxon>Salinisphaerales</taxon>
        <taxon>Salinisphaeraceae</taxon>
        <taxon>Salinisphaera</taxon>
    </lineage>
</organism>